<feature type="non-terminal residue" evidence="2">
    <location>
        <position position="114"/>
    </location>
</feature>
<proteinExistence type="predicted"/>
<reference evidence="2" key="1">
    <citation type="journal article" date="2014" name="PLoS ONE">
        <title>Transcriptome-Based Identification of ABC Transporters in the Western Tarnished Plant Bug Lygus hesperus.</title>
        <authorList>
            <person name="Hull J.J."/>
            <person name="Chaney K."/>
            <person name="Geib S.M."/>
            <person name="Fabrick J.A."/>
            <person name="Brent C.S."/>
            <person name="Walsh D."/>
            <person name="Lavine L.C."/>
        </authorList>
    </citation>
    <scope>NUCLEOTIDE SEQUENCE</scope>
</reference>
<dbReference type="AlphaFoldDB" id="A0A0A9YDA4"/>
<protein>
    <submittedName>
        <fullName evidence="2">Uncharacterized protein</fullName>
    </submittedName>
</protein>
<evidence type="ECO:0000313" key="1">
    <source>
        <dbReference type="EMBL" id="JAG25116.1"/>
    </source>
</evidence>
<reference evidence="2" key="2">
    <citation type="submission" date="2014-07" db="EMBL/GenBank/DDBJ databases">
        <authorList>
            <person name="Hull J."/>
        </authorList>
    </citation>
    <scope>NUCLEOTIDE SEQUENCE</scope>
</reference>
<name>A0A0A9YDA4_LYGHE</name>
<accession>A0A0A9YDA4</accession>
<evidence type="ECO:0000313" key="2">
    <source>
        <dbReference type="EMBL" id="JAG30119.1"/>
    </source>
</evidence>
<dbReference type="EMBL" id="GBHO01013485">
    <property type="protein sequence ID" value="JAG30119.1"/>
    <property type="molecule type" value="Transcribed_RNA"/>
</dbReference>
<dbReference type="EMBL" id="GBHO01018488">
    <property type="protein sequence ID" value="JAG25116.1"/>
    <property type="molecule type" value="Transcribed_RNA"/>
</dbReference>
<gene>
    <name evidence="2" type="ORF">CM83_80074</name>
    <name evidence="1" type="ORF">CM83_80076</name>
</gene>
<sequence length="114" mass="13465">MVDSIETLIFLLWSMFSRGWWLSGLHGEAVCLRQRLVAIQRRGALIIACAYRTVSEPAFLFLSFVIPIQLMAFERKGGIFDRREEERSSIAKEERECTMEIWQELWTAEHRGRW</sequence>
<organism evidence="2">
    <name type="scientific">Lygus hesperus</name>
    <name type="common">Western plant bug</name>
    <dbReference type="NCBI Taxonomy" id="30085"/>
    <lineage>
        <taxon>Eukaryota</taxon>
        <taxon>Metazoa</taxon>
        <taxon>Ecdysozoa</taxon>
        <taxon>Arthropoda</taxon>
        <taxon>Hexapoda</taxon>
        <taxon>Insecta</taxon>
        <taxon>Pterygota</taxon>
        <taxon>Neoptera</taxon>
        <taxon>Paraneoptera</taxon>
        <taxon>Hemiptera</taxon>
        <taxon>Heteroptera</taxon>
        <taxon>Panheteroptera</taxon>
        <taxon>Cimicomorpha</taxon>
        <taxon>Miridae</taxon>
        <taxon>Mirini</taxon>
        <taxon>Lygus</taxon>
    </lineage>
</organism>